<protein>
    <recommendedName>
        <fullName evidence="1">Endonuclease/exonuclease/phosphatase domain-containing protein</fullName>
    </recommendedName>
</protein>
<dbReference type="SUPFAM" id="SSF56219">
    <property type="entry name" value="DNase I-like"/>
    <property type="match status" value="1"/>
</dbReference>
<dbReference type="Gene3D" id="3.60.10.10">
    <property type="entry name" value="Endonuclease/exonuclease/phosphatase"/>
    <property type="match status" value="1"/>
</dbReference>
<organism evidence="2">
    <name type="scientific">Octopus bimaculoides</name>
    <name type="common">California two-spotted octopus</name>
    <dbReference type="NCBI Taxonomy" id="37653"/>
    <lineage>
        <taxon>Eukaryota</taxon>
        <taxon>Metazoa</taxon>
        <taxon>Spiralia</taxon>
        <taxon>Lophotrochozoa</taxon>
        <taxon>Mollusca</taxon>
        <taxon>Cephalopoda</taxon>
        <taxon>Coleoidea</taxon>
        <taxon>Octopodiformes</taxon>
        <taxon>Octopoda</taxon>
        <taxon>Incirrata</taxon>
        <taxon>Octopodidae</taxon>
        <taxon>Octopus</taxon>
    </lineage>
</organism>
<dbReference type="Pfam" id="PF14529">
    <property type="entry name" value="Exo_endo_phos_2"/>
    <property type="match status" value="1"/>
</dbReference>
<sequence length="334" mass="39241">MMKLRIPLSCRRFVTVFSIYAPTLSANEENIHAFYEELRSSIISVPLNEKLVVLGDFNARVGRDNSAWNVLGRYGIGKVNKNGLHLLQMCSELGLAVGNTFFHHKLKHKATWIHPRSKQGHMIDLLLTQKSDLHDLCSLRVLRGADCDTDHKMVRAKFKFRVRTRKRSAGVRVPLKIDVGQLKQPQVSQLFRDRCSNIYFEGPWQSFREGLYKAGVDVLGFKRRQHRDWFDSNDAMVNELLATKRSTYEKLLNPNIKGKDKLEKVYRAQKAELQKELRRLKDTWWMMEKLRSSRFQEIEKMETYIPEDFHGAFIKWPERYNKCIEVRGSYFEED</sequence>
<dbReference type="PANTHER" id="PTHR23227">
    <property type="entry name" value="BUCENTAUR RELATED"/>
    <property type="match status" value="1"/>
</dbReference>
<name>A0A0L8G2B7_OCTBM</name>
<dbReference type="InterPro" id="IPR027124">
    <property type="entry name" value="Swc5/CFDP1/2"/>
</dbReference>
<dbReference type="GO" id="GO:0003824">
    <property type="term" value="F:catalytic activity"/>
    <property type="evidence" value="ECO:0007669"/>
    <property type="project" value="InterPro"/>
</dbReference>
<dbReference type="EMBL" id="KQ424351">
    <property type="protein sequence ID" value="KOF71147.1"/>
    <property type="molecule type" value="Genomic_DNA"/>
</dbReference>
<accession>A0A0L8G2B7</accession>
<dbReference type="InterPro" id="IPR036691">
    <property type="entry name" value="Endo/exonu/phosph_ase_sf"/>
</dbReference>
<proteinExistence type="predicted"/>
<dbReference type="AlphaFoldDB" id="A0A0L8G2B7"/>
<reference evidence="2" key="1">
    <citation type="submission" date="2015-07" db="EMBL/GenBank/DDBJ databases">
        <title>MeaNS - Measles Nucleotide Surveillance Program.</title>
        <authorList>
            <person name="Tran T."/>
            <person name="Druce J."/>
        </authorList>
    </citation>
    <scope>NUCLEOTIDE SEQUENCE</scope>
    <source>
        <strain evidence="2">UCB-OBI-ISO-001</strain>
        <tissue evidence="2">Gonad</tissue>
    </source>
</reference>
<dbReference type="InterPro" id="IPR005135">
    <property type="entry name" value="Endo/exonuclease/phosphatase"/>
</dbReference>
<evidence type="ECO:0000259" key="1">
    <source>
        <dbReference type="Pfam" id="PF14529"/>
    </source>
</evidence>
<dbReference type="STRING" id="37653.A0A0L8G2B7"/>
<feature type="domain" description="Endonuclease/exonuclease/phosphatase" evidence="1">
    <location>
        <begin position="15"/>
        <end position="154"/>
    </location>
</feature>
<evidence type="ECO:0000313" key="2">
    <source>
        <dbReference type="EMBL" id="KOF71147.1"/>
    </source>
</evidence>
<gene>
    <name evidence="2" type="ORF">OCBIM_22001537mg</name>
</gene>
<dbReference type="OrthoDB" id="6144240at2759"/>
<dbReference type="PANTHER" id="PTHR23227:SF84">
    <property type="entry name" value="ENDONUCLEASE_EXONUCLEASE_PHOSPHATASE DOMAIN-CONTAINING PROTEIN"/>
    <property type="match status" value="1"/>
</dbReference>